<keyword evidence="2" id="KW-0812">Transmembrane</keyword>
<evidence type="ECO:0000256" key="2">
    <source>
        <dbReference type="SAM" id="Phobius"/>
    </source>
</evidence>
<dbReference type="Proteomes" id="UP000036061">
    <property type="component" value="Chromosome"/>
</dbReference>
<evidence type="ECO:0000313" key="5">
    <source>
        <dbReference type="Proteomes" id="UP000036061"/>
    </source>
</evidence>
<sequence>MKHYRIGMIWLLIALFSTLFAIPAGAENHREVKLGITQDERSLNLYTYNTGFPGLELVNLLYDPLFILDKSNNPIPWLVKEFTVSEDGKQYKMILHDQILWQDGKPLTSEDVKFTYEYLLKYKKSRFTTPAALVKTIQTPDPTTVIMELEKPEPDFFIQPLADLPILPKHIWSSVTDPDNFNNSLGSGPFILEDYKKDQFYKLKANPQYFKGKPEIDTLVIPIIAEANAMFTALKAGQLDVISRRVQPELVKEFESNPSIKVERGPGFATTFLQFNAEKFPMSDQKFRQAISLAIDPQYLVDTVLLGFGTKGSPGFIHPATSSYNKAVVHKTDVEQAKSILEQAGYKDTDNDGLREAPDGKKLELVNLVQSNNPSSIRAAEIIAGWMKTIGIDMKVRPMDPDTVISLVWPEYDVTKGRNYDMTMFGWSSTMQLFPARLIDLFHSDLAGMGGTNIGGFKSAAFDKLAEQLGATLEPEKRQQIINQMQEQVAKDYPIVPLYYAEEISAYNPAKYNGWVFQDGKGIINKLSFVKNGEKAAVTVGQPAATPASTTPAAATESATSAPTQKQANANTGKGTTSIVTILVMIVIVAGGWYLLSRRKTKSER</sequence>
<dbReference type="SUPFAM" id="SSF53850">
    <property type="entry name" value="Periplasmic binding protein-like II"/>
    <property type="match status" value="1"/>
</dbReference>
<organism evidence="4 5">
    <name type="scientific">Brevibacillus brevis</name>
    <name type="common">Bacillus brevis</name>
    <dbReference type="NCBI Taxonomy" id="1393"/>
    <lineage>
        <taxon>Bacteria</taxon>
        <taxon>Bacillati</taxon>
        <taxon>Bacillota</taxon>
        <taxon>Bacilli</taxon>
        <taxon>Bacillales</taxon>
        <taxon>Paenibacillaceae</taxon>
        <taxon>Brevibacillus</taxon>
    </lineage>
</organism>
<feature type="domain" description="Solute-binding protein family 5" evidence="3">
    <location>
        <begin position="74"/>
        <end position="438"/>
    </location>
</feature>
<proteinExistence type="predicted"/>
<dbReference type="Gene3D" id="3.10.105.10">
    <property type="entry name" value="Dipeptide-binding Protein, Domain 3"/>
    <property type="match status" value="1"/>
</dbReference>
<reference evidence="4 5" key="1">
    <citation type="journal article" date="2015" name="Genome Announc.">
        <title>Draft Genome Sequence of Brevibacillus brevis DZQ7, a Plant Growth-Promoting Rhizobacterium with Broad-Spectrum Antimicrobial Activity.</title>
        <authorList>
            <person name="Hou Q."/>
            <person name="Wang C."/>
            <person name="Hou X."/>
            <person name="Xia Z."/>
            <person name="Ye J."/>
            <person name="Liu K."/>
            <person name="Liu H."/>
            <person name="Wang J."/>
            <person name="Guo H."/>
            <person name="Yu X."/>
            <person name="Yang Y."/>
            <person name="Du B."/>
            <person name="Ding Y."/>
        </authorList>
    </citation>
    <scope>NUCLEOTIDE SEQUENCE [LARGE SCALE GENOMIC DNA]</scope>
    <source>
        <strain evidence="4 5">DZQ7</strain>
    </source>
</reference>
<accession>A0A2Z4MGT6</accession>
<feature type="transmembrane region" description="Helical" evidence="2">
    <location>
        <begin position="575"/>
        <end position="596"/>
    </location>
</feature>
<dbReference type="NCBIfam" id="TIGR01167">
    <property type="entry name" value="LPXTG_anchor"/>
    <property type="match status" value="1"/>
</dbReference>
<evidence type="ECO:0000313" key="4">
    <source>
        <dbReference type="EMBL" id="AWX55727.1"/>
    </source>
</evidence>
<keyword evidence="2" id="KW-0472">Membrane</keyword>
<gene>
    <name evidence="4" type="ORF">AB432_012055</name>
</gene>
<dbReference type="GO" id="GO:1904680">
    <property type="term" value="F:peptide transmembrane transporter activity"/>
    <property type="evidence" value="ECO:0007669"/>
    <property type="project" value="TreeGrafter"/>
</dbReference>
<dbReference type="AlphaFoldDB" id="A0A2Z4MGT6"/>
<dbReference type="InterPro" id="IPR039424">
    <property type="entry name" value="SBP_5"/>
</dbReference>
<dbReference type="Gene3D" id="3.40.190.10">
    <property type="entry name" value="Periplasmic binding protein-like II"/>
    <property type="match status" value="1"/>
</dbReference>
<dbReference type="Pfam" id="PF00496">
    <property type="entry name" value="SBP_bac_5"/>
    <property type="match status" value="1"/>
</dbReference>
<feature type="compositionally biased region" description="Low complexity" evidence="1">
    <location>
        <begin position="543"/>
        <end position="564"/>
    </location>
</feature>
<dbReference type="EMBL" id="CP030117">
    <property type="protein sequence ID" value="AWX55727.1"/>
    <property type="molecule type" value="Genomic_DNA"/>
</dbReference>
<name>A0A2Z4MGT6_BREBE</name>
<dbReference type="GO" id="GO:0015833">
    <property type="term" value="P:peptide transport"/>
    <property type="evidence" value="ECO:0007669"/>
    <property type="project" value="TreeGrafter"/>
</dbReference>
<feature type="region of interest" description="Disordered" evidence="1">
    <location>
        <begin position="541"/>
        <end position="571"/>
    </location>
</feature>
<protein>
    <submittedName>
        <fullName evidence="4">ABC transporter substrate-binding protein</fullName>
    </submittedName>
</protein>
<dbReference type="PANTHER" id="PTHR30290">
    <property type="entry name" value="PERIPLASMIC BINDING COMPONENT OF ABC TRANSPORTER"/>
    <property type="match status" value="1"/>
</dbReference>
<dbReference type="InterPro" id="IPR000914">
    <property type="entry name" value="SBP_5_dom"/>
</dbReference>
<dbReference type="RefSeq" id="WP_048032484.1">
    <property type="nucleotide sequence ID" value="NZ_CP030117.1"/>
</dbReference>
<evidence type="ECO:0000256" key="1">
    <source>
        <dbReference type="SAM" id="MobiDB-lite"/>
    </source>
</evidence>
<keyword evidence="2" id="KW-1133">Transmembrane helix</keyword>
<dbReference type="CDD" id="cd00995">
    <property type="entry name" value="PBP2_NikA_DppA_OppA_like"/>
    <property type="match status" value="1"/>
</dbReference>
<evidence type="ECO:0000259" key="3">
    <source>
        <dbReference type="Pfam" id="PF00496"/>
    </source>
</evidence>